<keyword evidence="2" id="KW-0413">Isomerase</keyword>
<reference evidence="2 3" key="1">
    <citation type="submission" date="2021-03" db="EMBL/GenBank/DDBJ databases">
        <title>Paenibacillus artemisicola MWE-103 whole genome sequence.</title>
        <authorList>
            <person name="Ham Y.J."/>
        </authorList>
    </citation>
    <scope>NUCLEOTIDE SEQUENCE [LARGE SCALE GENOMIC DNA]</scope>
    <source>
        <strain evidence="2 3">MWE-103</strain>
    </source>
</reference>
<dbReference type="GO" id="GO:0016853">
    <property type="term" value="F:isomerase activity"/>
    <property type="evidence" value="ECO:0007669"/>
    <property type="project" value="UniProtKB-KW"/>
</dbReference>
<dbReference type="SUPFAM" id="SSF51658">
    <property type="entry name" value="Xylose isomerase-like"/>
    <property type="match status" value="1"/>
</dbReference>
<evidence type="ECO:0000313" key="3">
    <source>
        <dbReference type="Proteomes" id="UP000670947"/>
    </source>
</evidence>
<dbReference type="PANTHER" id="PTHR12110">
    <property type="entry name" value="HYDROXYPYRUVATE ISOMERASE"/>
    <property type="match status" value="1"/>
</dbReference>
<dbReference type="InterPro" id="IPR036237">
    <property type="entry name" value="Xyl_isomerase-like_sf"/>
</dbReference>
<dbReference type="Pfam" id="PF01261">
    <property type="entry name" value="AP_endonuc_2"/>
    <property type="match status" value="1"/>
</dbReference>
<sequence length="269" mass="29201">MRSGKGFSTGLYGWQAEYWKAGREPALDEIFRACAQAGLQAVEADPTPDVLALAGRHGLAISGAYIGLPLHEPFERLNVQATVLPAAIRMAEAGGTDLVINADPKGGWDAPQPKTEDEFERQGDNLSRIATAAGGLGLTVSMHNHAADGHNAEGDLRSVIRYADDAVGLCVDTGWAHVAGMDPIGLLHRHPERIRAFHLRNQFGRVPSEELTEGDIDMKALLNAASEIGYDGWLTFELLHEEETRAKRTLAEDTARSVAFLQACLRERQ</sequence>
<dbReference type="PANTHER" id="PTHR12110:SF41">
    <property type="entry name" value="INOSOSE DEHYDRATASE"/>
    <property type="match status" value="1"/>
</dbReference>
<protein>
    <submittedName>
        <fullName evidence="2">Sugar phosphate isomerase/epimerase</fullName>
    </submittedName>
</protein>
<gene>
    <name evidence="2" type="ORF">I8J29_10960</name>
</gene>
<comment type="caution">
    <text evidence="2">The sequence shown here is derived from an EMBL/GenBank/DDBJ whole genome shotgun (WGS) entry which is preliminary data.</text>
</comment>
<dbReference type="Proteomes" id="UP000670947">
    <property type="component" value="Unassembled WGS sequence"/>
</dbReference>
<dbReference type="InterPro" id="IPR013022">
    <property type="entry name" value="Xyl_isomerase-like_TIM-brl"/>
</dbReference>
<organism evidence="2 3">
    <name type="scientific">Paenibacillus artemisiicola</name>
    <dbReference type="NCBI Taxonomy" id="1172618"/>
    <lineage>
        <taxon>Bacteria</taxon>
        <taxon>Bacillati</taxon>
        <taxon>Bacillota</taxon>
        <taxon>Bacilli</taxon>
        <taxon>Bacillales</taxon>
        <taxon>Paenibacillaceae</taxon>
        <taxon>Paenibacillus</taxon>
    </lineage>
</organism>
<proteinExistence type="predicted"/>
<accession>A0ABS3W8U1</accession>
<dbReference type="InterPro" id="IPR050312">
    <property type="entry name" value="IolE/XylAMocC-like"/>
</dbReference>
<dbReference type="EMBL" id="JAGGDJ010000005">
    <property type="protein sequence ID" value="MBO7744719.1"/>
    <property type="molecule type" value="Genomic_DNA"/>
</dbReference>
<dbReference type="Gene3D" id="3.20.20.150">
    <property type="entry name" value="Divalent-metal-dependent TIM barrel enzymes"/>
    <property type="match status" value="1"/>
</dbReference>
<dbReference type="RefSeq" id="WP_208847650.1">
    <property type="nucleotide sequence ID" value="NZ_JAGGDJ010000005.1"/>
</dbReference>
<feature type="domain" description="Xylose isomerase-like TIM barrel" evidence="1">
    <location>
        <begin position="31"/>
        <end position="262"/>
    </location>
</feature>
<evidence type="ECO:0000313" key="2">
    <source>
        <dbReference type="EMBL" id="MBO7744719.1"/>
    </source>
</evidence>
<keyword evidence="3" id="KW-1185">Reference proteome</keyword>
<name>A0ABS3W8U1_9BACL</name>
<evidence type="ECO:0000259" key="1">
    <source>
        <dbReference type="Pfam" id="PF01261"/>
    </source>
</evidence>